<accession>A0A6M3IVL1</accession>
<evidence type="ECO:0000313" key="2">
    <source>
        <dbReference type="EMBL" id="QJA76472.1"/>
    </source>
</evidence>
<dbReference type="AlphaFoldDB" id="A0A6M3IVL1"/>
<evidence type="ECO:0000313" key="1">
    <source>
        <dbReference type="EMBL" id="QJA61719.1"/>
    </source>
</evidence>
<dbReference type="EMBL" id="MT141450">
    <property type="protein sequence ID" value="QJA61719.1"/>
    <property type="molecule type" value="Genomic_DNA"/>
</dbReference>
<gene>
    <name evidence="2" type="ORF">MM415A01504_0011</name>
    <name evidence="1" type="ORF">MM415B00897_0030</name>
</gene>
<dbReference type="EMBL" id="MT142227">
    <property type="protein sequence ID" value="QJA76472.1"/>
    <property type="molecule type" value="Genomic_DNA"/>
</dbReference>
<organism evidence="1">
    <name type="scientific">viral metagenome</name>
    <dbReference type="NCBI Taxonomy" id="1070528"/>
    <lineage>
        <taxon>unclassified sequences</taxon>
        <taxon>metagenomes</taxon>
        <taxon>organismal metagenomes</taxon>
    </lineage>
</organism>
<name>A0A6M3IVL1_9ZZZZ</name>
<proteinExistence type="predicted"/>
<reference evidence="1" key="1">
    <citation type="submission" date="2020-03" db="EMBL/GenBank/DDBJ databases">
        <title>The deep terrestrial virosphere.</title>
        <authorList>
            <person name="Holmfeldt K."/>
            <person name="Nilsson E."/>
            <person name="Simone D."/>
            <person name="Lopez-Fernandez M."/>
            <person name="Wu X."/>
            <person name="de Brujin I."/>
            <person name="Lundin D."/>
            <person name="Andersson A."/>
            <person name="Bertilsson S."/>
            <person name="Dopson M."/>
        </authorList>
    </citation>
    <scope>NUCLEOTIDE SEQUENCE</scope>
    <source>
        <strain evidence="2">MM415A01504</strain>
        <strain evidence="1">MM415B00897</strain>
    </source>
</reference>
<protein>
    <submittedName>
        <fullName evidence="1">Uncharacterized protein</fullName>
    </submittedName>
</protein>
<sequence>MGIINTSRRQTAVYWPPTGGRDRFGKVQYGTAIELRVRWEDVQEEFIDENGTRQLSKSLVYVGEDLMVGGVLWLGTLATVEHLNDPKANDGAFEIKGIGKLPNLKATEFLRTCFL</sequence>